<feature type="chain" id="PRO_5007586768" evidence="2">
    <location>
        <begin position="26"/>
        <end position="107"/>
    </location>
</feature>
<feature type="signal peptide" evidence="2">
    <location>
        <begin position="1"/>
        <end position="25"/>
    </location>
</feature>
<feature type="region of interest" description="Disordered" evidence="1">
    <location>
        <begin position="53"/>
        <end position="89"/>
    </location>
</feature>
<name>A0A151P822_ALLMI</name>
<dbReference type="EMBL" id="AKHW03000629">
    <property type="protein sequence ID" value="KYO45174.1"/>
    <property type="molecule type" value="Genomic_DNA"/>
</dbReference>
<dbReference type="Proteomes" id="UP000050525">
    <property type="component" value="Unassembled WGS sequence"/>
</dbReference>
<reference evidence="3 4" key="1">
    <citation type="journal article" date="2012" name="Genome Biol.">
        <title>Sequencing three crocodilian genomes to illuminate the evolution of archosaurs and amniotes.</title>
        <authorList>
            <person name="St John J.A."/>
            <person name="Braun E.L."/>
            <person name="Isberg S.R."/>
            <person name="Miles L.G."/>
            <person name="Chong A.Y."/>
            <person name="Gongora J."/>
            <person name="Dalzell P."/>
            <person name="Moran C."/>
            <person name="Bed'hom B."/>
            <person name="Abzhanov A."/>
            <person name="Burgess S.C."/>
            <person name="Cooksey A.M."/>
            <person name="Castoe T.A."/>
            <person name="Crawford N.G."/>
            <person name="Densmore L.D."/>
            <person name="Drew J.C."/>
            <person name="Edwards S.V."/>
            <person name="Faircloth B.C."/>
            <person name="Fujita M.K."/>
            <person name="Greenwold M.J."/>
            <person name="Hoffmann F.G."/>
            <person name="Howard J.M."/>
            <person name="Iguchi T."/>
            <person name="Janes D.E."/>
            <person name="Khan S.Y."/>
            <person name="Kohno S."/>
            <person name="de Koning A.J."/>
            <person name="Lance S.L."/>
            <person name="McCarthy F.M."/>
            <person name="McCormack J.E."/>
            <person name="Merchant M.E."/>
            <person name="Peterson D.G."/>
            <person name="Pollock D.D."/>
            <person name="Pourmand N."/>
            <person name="Raney B.J."/>
            <person name="Roessler K.A."/>
            <person name="Sanford J.R."/>
            <person name="Sawyer R.H."/>
            <person name="Schmidt C.J."/>
            <person name="Triplett E.W."/>
            <person name="Tuberville T.D."/>
            <person name="Venegas-Anaya M."/>
            <person name="Howard J.T."/>
            <person name="Jarvis E.D."/>
            <person name="Guillette L.J.Jr."/>
            <person name="Glenn T.C."/>
            <person name="Green R.E."/>
            <person name="Ray D.A."/>
        </authorList>
    </citation>
    <scope>NUCLEOTIDE SEQUENCE [LARGE SCALE GENOMIC DNA]</scope>
    <source>
        <strain evidence="3">KSC_2009_1</strain>
    </source>
</reference>
<sequence length="107" mass="11330">MGWQSPSPVAVHGFTWAVLSGGACCCLLPTIKGPEEQLPAAAVSKCICARPPAPHAAPGRWQAGAGPGLCSPDQDKEPAPRYSTSSLDHGIRRGSCQLRNSRFYTER</sequence>
<evidence type="ECO:0000256" key="2">
    <source>
        <dbReference type="SAM" id="SignalP"/>
    </source>
</evidence>
<proteinExistence type="predicted"/>
<evidence type="ECO:0000313" key="4">
    <source>
        <dbReference type="Proteomes" id="UP000050525"/>
    </source>
</evidence>
<dbReference type="AlphaFoldDB" id="A0A151P822"/>
<keyword evidence="4" id="KW-1185">Reference proteome</keyword>
<keyword evidence="2" id="KW-0732">Signal</keyword>
<gene>
    <name evidence="3" type="ORF">Y1Q_0014642</name>
</gene>
<organism evidence="3 4">
    <name type="scientific">Alligator mississippiensis</name>
    <name type="common">American alligator</name>
    <dbReference type="NCBI Taxonomy" id="8496"/>
    <lineage>
        <taxon>Eukaryota</taxon>
        <taxon>Metazoa</taxon>
        <taxon>Chordata</taxon>
        <taxon>Craniata</taxon>
        <taxon>Vertebrata</taxon>
        <taxon>Euteleostomi</taxon>
        <taxon>Archelosauria</taxon>
        <taxon>Archosauria</taxon>
        <taxon>Crocodylia</taxon>
        <taxon>Alligatoridae</taxon>
        <taxon>Alligatorinae</taxon>
        <taxon>Alligator</taxon>
    </lineage>
</organism>
<evidence type="ECO:0000256" key="1">
    <source>
        <dbReference type="SAM" id="MobiDB-lite"/>
    </source>
</evidence>
<comment type="caution">
    <text evidence="3">The sequence shown here is derived from an EMBL/GenBank/DDBJ whole genome shotgun (WGS) entry which is preliminary data.</text>
</comment>
<protein>
    <submittedName>
        <fullName evidence="3">Uncharacterized protein</fullName>
    </submittedName>
</protein>
<evidence type="ECO:0000313" key="3">
    <source>
        <dbReference type="EMBL" id="KYO45174.1"/>
    </source>
</evidence>
<accession>A0A151P822</accession>